<evidence type="ECO:0000313" key="1">
    <source>
        <dbReference type="EMBL" id="KAJ7711113.1"/>
    </source>
</evidence>
<comment type="caution">
    <text evidence="1">The sequence shown here is derived from an EMBL/GenBank/DDBJ whole genome shotgun (WGS) entry which is preliminary data.</text>
</comment>
<keyword evidence="2" id="KW-1185">Reference proteome</keyword>
<reference evidence="1" key="1">
    <citation type="submission" date="2023-03" db="EMBL/GenBank/DDBJ databases">
        <title>Massive genome expansion in bonnet fungi (Mycena s.s.) driven by repeated elements and novel gene families across ecological guilds.</title>
        <authorList>
            <consortium name="Lawrence Berkeley National Laboratory"/>
            <person name="Harder C.B."/>
            <person name="Miyauchi S."/>
            <person name="Viragh M."/>
            <person name="Kuo A."/>
            <person name="Thoen E."/>
            <person name="Andreopoulos B."/>
            <person name="Lu D."/>
            <person name="Skrede I."/>
            <person name="Drula E."/>
            <person name="Henrissat B."/>
            <person name="Morin E."/>
            <person name="Kohler A."/>
            <person name="Barry K."/>
            <person name="LaButti K."/>
            <person name="Morin E."/>
            <person name="Salamov A."/>
            <person name="Lipzen A."/>
            <person name="Mereny Z."/>
            <person name="Hegedus B."/>
            <person name="Baldrian P."/>
            <person name="Stursova M."/>
            <person name="Weitz H."/>
            <person name="Taylor A."/>
            <person name="Grigoriev I.V."/>
            <person name="Nagy L.G."/>
            <person name="Martin F."/>
            <person name="Kauserud H."/>
        </authorList>
    </citation>
    <scope>NUCLEOTIDE SEQUENCE</scope>
    <source>
        <strain evidence="1">CBHHK182m</strain>
    </source>
</reference>
<dbReference type="AlphaFoldDB" id="A0AAD7MCU3"/>
<gene>
    <name evidence="1" type="ORF">B0H16DRAFT_1480568</name>
</gene>
<protein>
    <submittedName>
        <fullName evidence="1">Uncharacterized protein</fullName>
    </submittedName>
</protein>
<dbReference type="Proteomes" id="UP001215598">
    <property type="component" value="Unassembled WGS sequence"/>
</dbReference>
<dbReference type="EMBL" id="JARKIB010000404">
    <property type="protein sequence ID" value="KAJ7711113.1"/>
    <property type="molecule type" value="Genomic_DNA"/>
</dbReference>
<evidence type="ECO:0000313" key="2">
    <source>
        <dbReference type="Proteomes" id="UP001215598"/>
    </source>
</evidence>
<proteinExistence type="predicted"/>
<name>A0AAD7MCU3_9AGAR</name>
<sequence length="143" mass="16315">MVHTKQVATHWRNMLGPIRKLNPWPFAQMQVTPSRCRVISRSQALQDDSESDASAPSGTLRQYMHLHIDLALQEKRATKLGSGWFFVGNKKMLMCRPLQSTHTAAFTYVRYYCLPTTAFPIDPTFDAYVAGLSWTLTFDFQGL</sequence>
<accession>A0AAD7MCU3</accession>
<organism evidence="1 2">
    <name type="scientific">Mycena metata</name>
    <dbReference type="NCBI Taxonomy" id="1033252"/>
    <lineage>
        <taxon>Eukaryota</taxon>
        <taxon>Fungi</taxon>
        <taxon>Dikarya</taxon>
        <taxon>Basidiomycota</taxon>
        <taxon>Agaricomycotina</taxon>
        <taxon>Agaricomycetes</taxon>
        <taxon>Agaricomycetidae</taxon>
        <taxon>Agaricales</taxon>
        <taxon>Marasmiineae</taxon>
        <taxon>Mycenaceae</taxon>
        <taxon>Mycena</taxon>
    </lineage>
</organism>